<sequence>MFSTRVTFRWSLSIRPNILFSRFNSTTAKQYVRQKPKMMDLIRTPTTKSLILTLITSSMIIELMNSKKNLETLINSYNLKFEILLEIIDKLNNNEKFDITKELQLANSFTENKYSSKTDIQMDEQLEQFLKEITQDEGENNQLQQIEVETQVPKNQSIPDIINENIKNSTQEKPKSYY</sequence>
<dbReference type="Pfam" id="PF17254">
    <property type="entry name" value="DUF5321"/>
    <property type="match status" value="1"/>
</dbReference>
<gene>
    <name evidence="3" type="ordered locus">CAALFM_C112540WA</name>
    <name evidence="2" type="ordered locus">orf19.11246</name>
</gene>
<dbReference type="InParanoid" id="A0A1D8PFG1"/>
<dbReference type="GeneID" id="3647607"/>
<protein>
    <submittedName>
        <fullName evidence="3">Uncharacterized protein</fullName>
    </submittedName>
</protein>
<name>A0A1D8PFG1_CANAL</name>
<reference evidence="3 4" key="2">
    <citation type="journal article" date="2007" name="Genome Biol.">
        <title>Assembly of the Candida albicans genome into sixteen supercontigs aligned on the eight chromosomes.</title>
        <authorList>
            <person name="van het Hoog M."/>
            <person name="Rast T.J."/>
            <person name="Martchenko M."/>
            <person name="Grindle S."/>
            <person name="Dignard D."/>
            <person name="Hogues H."/>
            <person name="Cuomo C."/>
            <person name="Berriman M."/>
            <person name="Scherer S."/>
            <person name="Magee B.B."/>
            <person name="Whiteway M."/>
            <person name="Chibana H."/>
            <person name="Nantel A."/>
            <person name="Magee P.T."/>
        </authorList>
    </citation>
    <scope>GENOME REANNOTATION</scope>
    <source>
        <strain evidence="4">SC5314 / ATCC MYA-2876</strain>
    </source>
</reference>
<dbReference type="EMBL" id="CP017623">
    <property type="protein sequence ID" value="AOW26869.1"/>
    <property type="molecule type" value="Genomic_DNA"/>
</dbReference>
<accession>A0A1D8PFG1</accession>
<organism evidence="3 4">
    <name type="scientific">Candida albicans (strain SC5314 / ATCC MYA-2876)</name>
    <name type="common">Yeast</name>
    <dbReference type="NCBI Taxonomy" id="237561"/>
    <lineage>
        <taxon>Eukaryota</taxon>
        <taxon>Fungi</taxon>
        <taxon>Dikarya</taxon>
        <taxon>Ascomycota</taxon>
        <taxon>Saccharomycotina</taxon>
        <taxon>Pichiomycetes</taxon>
        <taxon>Debaryomycetaceae</taxon>
        <taxon>Candida/Lodderomyces clade</taxon>
        <taxon>Candida</taxon>
    </lineage>
</organism>
<dbReference type="RefSeq" id="XP_710792.2">
    <property type="nucleotide sequence ID" value="XM_705700.2"/>
</dbReference>
<reference evidence="3 4" key="1">
    <citation type="journal article" date="2004" name="Proc. Natl. Acad. Sci. U.S.A.">
        <title>The diploid genome sequence of Candida albicans.</title>
        <authorList>
            <person name="Jones T."/>
            <person name="Federspiel N.A."/>
            <person name="Chibana H."/>
            <person name="Dungan J."/>
            <person name="Kalman S."/>
            <person name="Magee B.B."/>
            <person name="Newport G."/>
            <person name="Thorstenson Y.R."/>
            <person name="Agabian N."/>
            <person name="Magee P.T."/>
            <person name="Davis R.W."/>
            <person name="Scherer S."/>
        </authorList>
    </citation>
    <scope>NUCLEOTIDE SEQUENCE [LARGE SCALE GENOMIC DNA]</scope>
    <source>
        <strain evidence="4">SC5314 / ATCC MYA-2876</strain>
    </source>
</reference>
<dbReference type="AlphaFoldDB" id="A0A1D8PFG1"/>
<dbReference type="CGD" id="CAL0000190411">
    <property type="gene designation" value="orf19.11246"/>
</dbReference>
<evidence type="ECO:0000313" key="4">
    <source>
        <dbReference type="Proteomes" id="UP000000559"/>
    </source>
</evidence>
<dbReference type="VEuPathDB" id="FungiDB:C1_12540W_A"/>
<proteinExistence type="predicted"/>
<reference evidence="3 4" key="3">
    <citation type="journal article" date="2013" name="Genome Biol.">
        <title>Assembly of a phased diploid Candida albicans genome facilitates allele-specific measurements and provides a simple model for repeat and indel structure.</title>
        <authorList>
            <person name="Muzzey D."/>
            <person name="Schwartz K."/>
            <person name="Weissman J.S."/>
            <person name="Sherlock G."/>
        </authorList>
    </citation>
    <scope>NUCLEOTIDE SEQUENCE [LARGE SCALE GENOMIC DNA]</scope>
    <source>
        <strain evidence="4">SC5314 / ATCC MYA-2876</strain>
    </source>
</reference>
<evidence type="ECO:0000256" key="1">
    <source>
        <dbReference type="SAM" id="MobiDB-lite"/>
    </source>
</evidence>
<feature type="region of interest" description="Disordered" evidence="1">
    <location>
        <begin position="150"/>
        <end position="178"/>
    </location>
</feature>
<evidence type="ECO:0000313" key="2">
    <source>
        <dbReference type="CGD" id="CAL0000190411"/>
    </source>
</evidence>
<evidence type="ECO:0000313" key="3">
    <source>
        <dbReference type="EMBL" id="AOW26869.1"/>
    </source>
</evidence>
<dbReference type="KEGG" id="cal:CAALFM_C112540WA"/>
<dbReference type="Proteomes" id="UP000000559">
    <property type="component" value="Chromosome 1"/>
</dbReference>
<dbReference type="InterPro" id="IPR035213">
    <property type="entry name" value="DUF5321"/>
</dbReference>
<keyword evidence="4" id="KW-1185">Reference proteome</keyword>
<dbReference type="eggNOG" id="ENOG502RQ30">
    <property type="taxonomic scope" value="Eukaryota"/>
</dbReference>
<dbReference type="OrthoDB" id="2253354at2759"/>